<evidence type="ECO:0000313" key="3">
    <source>
        <dbReference type="Proteomes" id="UP000657372"/>
    </source>
</evidence>
<proteinExistence type="predicted"/>
<feature type="region of interest" description="Disordered" evidence="1">
    <location>
        <begin position="44"/>
        <end position="63"/>
    </location>
</feature>
<gene>
    <name evidence="2" type="ORF">IXC47_08260</name>
</gene>
<keyword evidence="3" id="KW-1185">Reference proteome</keyword>
<accession>A0ABS0ES48</accession>
<dbReference type="RefSeq" id="WP_195875262.1">
    <property type="nucleotide sequence ID" value="NZ_JADOEL010000005.1"/>
</dbReference>
<evidence type="ECO:0000256" key="1">
    <source>
        <dbReference type="SAM" id="MobiDB-lite"/>
    </source>
</evidence>
<sequence length="63" mass="7199">MKNEIKNCDPLWGDSTFKRTQQIRDSACERDRAKLAARMGLDQDAEENVVSTQKELVNGETKE</sequence>
<name>A0ABS0ES48_9BURK</name>
<dbReference type="EMBL" id="JADOEL010000005">
    <property type="protein sequence ID" value="MBF8177670.1"/>
    <property type="molecule type" value="Genomic_DNA"/>
</dbReference>
<evidence type="ECO:0000313" key="2">
    <source>
        <dbReference type="EMBL" id="MBF8177670.1"/>
    </source>
</evidence>
<comment type="caution">
    <text evidence="2">The sequence shown here is derived from an EMBL/GenBank/DDBJ whole genome shotgun (WGS) entry which is preliminary data.</text>
</comment>
<organism evidence="2 3">
    <name type="scientific">Herminiimonas contaminans</name>
    <dbReference type="NCBI Taxonomy" id="1111140"/>
    <lineage>
        <taxon>Bacteria</taxon>
        <taxon>Pseudomonadati</taxon>
        <taxon>Pseudomonadota</taxon>
        <taxon>Betaproteobacteria</taxon>
        <taxon>Burkholderiales</taxon>
        <taxon>Oxalobacteraceae</taxon>
        <taxon>Herminiimonas</taxon>
    </lineage>
</organism>
<protein>
    <submittedName>
        <fullName evidence="2">Uncharacterized protein</fullName>
    </submittedName>
</protein>
<reference evidence="2 3" key="1">
    <citation type="submission" date="2020-11" db="EMBL/GenBank/DDBJ databases">
        <title>WGS of Herminiimonas contaminans strain Marseille-Q4544 isolated from planarians Schmidtea mediterranea.</title>
        <authorList>
            <person name="Kangale L."/>
        </authorList>
    </citation>
    <scope>NUCLEOTIDE SEQUENCE [LARGE SCALE GENOMIC DNA]</scope>
    <source>
        <strain evidence="2 3">Marseille-Q4544</strain>
    </source>
</reference>
<dbReference type="Proteomes" id="UP000657372">
    <property type="component" value="Unassembled WGS sequence"/>
</dbReference>